<dbReference type="SUPFAM" id="SSF52540">
    <property type="entry name" value="P-loop containing nucleoside triphosphate hydrolases"/>
    <property type="match status" value="1"/>
</dbReference>
<evidence type="ECO:0000256" key="1">
    <source>
        <dbReference type="SAM" id="Coils"/>
    </source>
</evidence>
<feature type="region of interest" description="Disordered" evidence="2">
    <location>
        <begin position="1063"/>
        <end position="1131"/>
    </location>
</feature>
<dbReference type="PANTHER" id="PTHR11566:SF233">
    <property type="entry name" value="CHROMOSOME UNDETERMINED SCAFFOLD_59, WHOLE GENOME SHOTGUN SEQUENCE"/>
    <property type="match status" value="1"/>
</dbReference>
<sequence>MAAEAPRRGSNPNPLPQDGEVPFGTLPEAGFRVEAMDDIEAESLDVAKSLLLQIHSTGDANQLYQKVFQLLKQGGLAAEIPRMVVFGQQSMGKTTLLDYIMGGPIGYSSTTTGTRHPVVIFIRPPDESQPNRASCVLNGQHLDVSELQEAMRVLMESSKTISADEIELEMCVPGAVHAVFVDLPGLKDDSKEGAELTRSVVRSYVKNNPYDLYMLVKKASDDPANWPWQLREFILKEHPRGLGLKPKQTLVVGTRALNFIEGEKNDVSTQADLMKRVTQRAVLDASGSPLPLFLLELFSLSKEDKDSFDFDAKKENMYNQIFEARGKIMDLLDNYFKPASSNIRQELYNYFDIELFKTTLNNKFQALLNEQLASLERRLHKKRIECQRNIAVAEDRLTEKESQSYRELIKLFIRELLQIVTELVTGNYNHVIMKDESSGDEFLLKWGGNLEDNLRDGHELAMELFNKNELYERNFIDKVLPPGSTDPPEELKKKLPQQGQAVRVQIQQGFLYGSIQSIPEAAAPTTAHVLFYTRSGSQQQQSKDQKAGSDTAQVRTVEMHRLHPLVPLAPLVRPLQQKQGGYAGIRLWHRAYREDGWVALQAVQLKNFTKQGMEQIAVVTLLTPMRPADQQNQNQAGGPGGEQQPPPQQQQQVGQEFSCKIEDLLVDANPQDPSNTTVDTLGGQGGYGEGGVASGAAWMTPTGMSPGGVPTLYHIAGDYATMKLLNQLSLTHLGRWLKFHVGTLEPDKRFSEHVLLQMMRSVRHVVDKADWEPLVADLLQVNVRGGMLFLARLSACATAVALRRILRASVHEVRRLIDSEELSASLRFLSESEKFIGEVEVALDDYCNEKAMSCADTMRDLIFEQTHAIHFEMIEDFFTGCEQFEKDFIGSNRMMDVVVKVKEGLLGRKSRLGQTDVYARRDEVRTPANMIYDEVRIQFWVVKMLLAAPLTTKLYMHFVKDIKDKSQHLASELRTGMSAESILETYLQNALLCEKQVSGKFLPRLDDDLEKYYEFDLKKTDTYEKLQRAKRVDEYVKLALEGVSRLRAQMSKQGGVDFLMKLEGESGTSPTRGKPPPPLDAVSIPSPNAGGLTEPRNPGHTDGTQSARGRSPSPAPNGPLENGTRSRTPNR</sequence>
<dbReference type="GO" id="GO:0003924">
    <property type="term" value="F:GTPase activity"/>
    <property type="evidence" value="ECO:0007669"/>
    <property type="project" value="TreeGrafter"/>
</dbReference>
<feature type="region of interest" description="Disordered" evidence="2">
    <location>
        <begin position="1"/>
        <end position="24"/>
    </location>
</feature>
<evidence type="ECO:0000259" key="3">
    <source>
        <dbReference type="Pfam" id="PF00350"/>
    </source>
</evidence>
<dbReference type="AlphaFoldDB" id="A0A0G4HF37"/>
<dbReference type="GO" id="GO:0005874">
    <property type="term" value="C:microtubule"/>
    <property type="evidence" value="ECO:0007669"/>
    <property type="project" value="TreeGrafter"/>
</dbReference>
<dbReference type="PANTHER" id="PTHR11566">
    <property type="entry name" value="DYNAMIN"/>
    <property type="match status" value="1"/>
</dbReference>
<dbReference type="GO" id="GO:0016020">
    <property type="term" value="C:membrane"/>
    <property type="evidence" value="ECO:0007669"/>
    <property type="project" value="TreeGrafter"/>
</dbReference>
<organism evidence="4">
    <name type="scientific">Chromera velia CCMP2878</name>
    <dbReference type="NCBI Taxonomy" id="1169474"/>
    <lineage>
        <taxon>Eukaryota</taxon>
        <taxon>Sar</taxon>
        <taxon>Alveolata</taxon>
        <taxon>Colpodellida</taxon>
        <taxon>Chromeraceae</taxon>
        <taxon>Chromera</taxon>
    </lineage>
</organism>
<dbReference type="Gene3D" id="3.40.50.300">
    <property type="entry name" value="P-loop containing nucleotide triphosphate hydrolases"/>
    <property type="match status" value="1"/>
</dbReference>
<accession>A0A0G4HF37</accession>
<dbReference type="InterPro" id="IPR022812">
    <property type="entry name" value="Dynamin"/>
</dbReference>
<keyword evidence="1" id="KW-0175">Coiled coil</keyword>
<dbReference type="Pfam" id="PF00350">
    <property type="entry name" value="Dynamin_N"/>
    <property type="match status" value="1"/>
</dbReference>
<gene>
    <name evidence="4" type="ORF">Cvel_6569</name>
</gene>
<dbReference type="VEuPathDB" id="CryptoDB:Cvel_6569"/>
<dbReference type="InterPro" id="IPR027417">
    <property type="entry name" value="P-loop_NTPase"/>
</dbReference>
<evidence type="ECO:0000313" key="4">
    <source>
        <dbReference type="EMBL" id="CEM42531.1"/>
    </source>
</evidence>
<dbReference type="GO" id="GO:0008017">
    <property type="term" value="F:microtubule binding"/>
    <property type="evidence" value="ECO:0007669"/>
    <property type="project" value="TreeGrafter"/>
</dbReference>
<dbReference type="GO" id="GO:0005737">
    <property type="term" value="C:cytoplasm"/>
    <property type="evidence" value="ECO:0007669"/>
    <property type="project" value="TreeGrafter"/>
</dbReference>
<evidence type="ECO:0000256" key="2">
    <source>
        <dbReference type="SAM" id="MobiDB-lite"/>
    </source>
</evidence>
<proteinExistence type="predicted"/>
<reference evidence="4" key="1">
    <citation type="submission" date="2014-11" db="EMBL/GenBank/DDBJ databases">
        <authorList>
            <person name="Otto D Thomas"/>
            <person name="Naeem Raeece"/>
        </authorList>
    </citation>
    <scope>NUCLEOTIDE SEQUENCE</scope>
</reference>
<dbReference type="InterPro" id="IPR045063">
    <property type="entry name" value="Dynamin_N"/>
</dbReference>
<dbReference type="EMBL" id="CDMZ01002472">
    <property type="protein sequence ID" value="CEM42531.1"/>
    <property type="molecule type" value="Genomic_DNA"/>
</dbReference>
<feature type="domain" description="Dynamin N-terminal" evidence="3">
    <location>
        <begin position="84"/>
        <end position="222"/>
    </location>
</feature>
<dbReference type="PhylomeDB" id="A0A0G4HF37"/>
<protein>
    <recommendedName>
        <fullName evidence="3">Dynamin N-terminal domain-containing protein</fullName>
    </recommendedName>
</protein>
<feature type="region of interest" description="Disordered" evidence="2">
    <location>
        <begin position="629"/>
        <end position="655"/>
    </location>
</feature>
<feature type="coiled-coil region" evidence="1">
    <location>
        <begin position="365"/>
        <end position="403"/>
    </location>
</feature>
<name>A0A0G4HF37_9ALVE</name>